<evidence type="ECO:0000313" key="3">
    <source>
        <dbReference type="Proteomes" id="UP000199093"/>
    </source>
</evidence>
<keyword evidence="3" id="KW-1185">Reference proteome</keyword>
<protein>
    <recommendedName>
        <fullName evidence="4">VCBS repeat-containing protein</fullName>
    </recommendedName>
</protein>
<dbReference type="Gene3D" id="2.160.20.10">
    <property type="entry name" value="Single-stranded right-handed beta-helix, Pectin lyase-like"/>
    <property type="match status" value="1"/>
</dbReference>
<dbReference type="Proteomes" id="UP000199093">
    <property type="component" value="Unassembled WGS sequence"/>
</dbReference>
<sequence>MPRTPTAPRPDMLLDQSKIHQILKRINERKATALTTLAGTLLMLPLAAHAQTASGPVSISDLAGVTSYKVLPDGSIEITLANGTKALVTAANVVSTADGQVMISAPAATQIEALAAAPGAEGAAAGELGGIGAAVGGLLAVGLIAGSGGGGGGGGGEEPPVSVSKTLRVVDAPLENALVFYDADLDGAPDQMEYLGMTDGNGALNVTYEPVAGAKFIILPAPVADAIAQYGWDEAFAGQFEDVVTRDVVTDNIFDQVLQADDTGADGDQVISPISTLMAAGLPDEQIKEIFGLPADLDLASFDFFSALSDPDPAVRDAAQKMSAAATVMTSVVKAALTAAATGGAINAAEVQQVAAKAFLDAVNVIEKMSAGLSLAEVTEAVSGVVMAGALNPALDTDAAAQNLIDAIAGGASAEEALQQTIEQLRTDGLLTDAQADSSTRTADVLGNSAQDVEDIFENLDVANGADAAALEEALKEQLDAALDETDEEVSETVNETLLGIRLAGDSASATEGQAALVKGNVLENDQLADGTALPASTAIFSVNGTELEEGAAGEGSSETYVISTADWATNTGVTVPIGTIADAIGLEGNFPVGRPSGNPTRGSAIVKEITVEAGETITFDYDFGSFDYLPYNDYSFFAVKAVSGGSAAEQSGVVLRGEDNDGTMDVRDLKGPVLYNQAGQLVTATRTGAFEYTFEEAGTFTIAIGVTDVRDSIVDSIMTVRNIELSDAEGNALGTVALDDFTKLGNVAEGGDVINEITATLATGYYGSLVVTKGGDYLYQVGGENAEPIPEGVVVTDNFTYTVQLEDGRFATQTLKINVTGVADPDGELPTIQLDLVDISAATAATAAIFGTTTNATGGLVDLVISDEDAGTEDIVLTGIAVNDDGSFSAQVDVTGLTDGTLTVDAVVTVGGAQAQAGTSGSIELDTVLDPVSISLLDGSEAAPIDVQGDSPALTFGITGLAEDVTGTMTVSDGTTSTDYVFTGAGAGTTTIAVTGFAPGSALEVSYDYADNVGNSGSGTVEGVTVPVVVNTSQNIGYGSLAEAIAAAAEGDTLELAEGSFDEAVTIDKPLTLLGVQAGNSAKFSPEDLADIAAGDSPRGAESQITGTVTIAAAGVTLDGVVLENDSQPITWDEALLDTMPGALDNFTLTNSILFGYDADGAPSFNANSDAAPGSYTGPAAASGWEISNNLIGGVANGNGGSMYLSGLADSSISENMFWRPGAGHLYLSSLTGTEVEGNFFYHGLHAGGADFDGLAEELGNSGGYGYGYGYGDDSAEFFGRNFWLELKGDNDGVTITGNDGQYNSGGIQIFGEEAGYSFDNITISGNIFRDFVNADPNGVLGAGRGQSGFMGAVSVSVGDGSQASGVLITGNVITAAADQVYSARDLGSLIFVQGNVAGLEISENPLTWTEDSSAAILDGLADLEVPLSSYLGALSGISLAGALSGNVLIEGNGFNADLGDRTMIGVYVVGETAETGQLTAAIMEQGNDFTGWTGQAALDMLFNELDQSYDASQLDLDTQDVFIVVQNGDTEITVPLVLGDDAANSITDMAGTQLIFGNGGADTVDLRGGGSDFVAVDGTPAAGDVDTILNFTGGSVPGSSDQILITGIDPALLSGSEIQIMTGEGDSLDEETGLLVYTNELQGSLADFLGSLEGAETGDRFYVVADTEEAEPGLYAVEVGGATQQVAFLPGLDLGSLTEDNFSLPEV</sequence>
<evidence type="ECO:0000256" key="1">
    <source>
        <dbReference type="SAM" id="Coils"/>
    </source>
</evidence>
<evidence type="ECO:0008006" key="4">
    <source>
        <dbReference type="Google" id="ProtNLM"/>
    </source>
</evidence>
<gene>
    <name evidence="2" type="ORF">SAMN04487993_101638</name>
</gene>
<dbReference type="InterPro" id="IPR012334">
    <property type="entry name" value="Pectin_lyas_fold"/>
</dbReference>
<dbReference type="SMART" id="SM00710">
    <property type="entry name" value="PbH1"/>
    <property type="match status" value="4"/>
</dbReference>
<dbReference type="EMBL" id="FNEJ01000016">
    <property type="protein sequence ID" value="SDJ05128.1"/>
    <property type="molecule type" value="Genomic_DNA"/>
</dbReference>
<reference evidence="3" key="1">
    <citation type="submission" date="2016-10" db="EMBL/GenBank/DDBJ databases">
        <authorList>
            <person name="Varghese N."/>
            <person name="Submissions S."/>
        </authorList>
    </citation>
    <scope>NUCLEOTIDE SEQUENCE [LARGE SCALE GENOMIC DNA]</scope>
    <source>
        <strain evidence="3">DSM 26424</strain>
    </source>
</reference>
<proteinExistence type="predicted"/>
<dbReference type="STRING" id="555512.SAMN04487993_101638"/>
<dbReference type="InterPro" id="IPR006626">
    <property type="entry name" value="PbH1"/>
</dbReference>
<organism evidence="2 3">
    <name type="scientific">Salipiger marinus</name>
    <dbReference type="NCBI Taxonomy" id="555512"/>
    <lineage>
        <taxon>Bacteria</taxon>
        <taxon>Pseudomonadati</taxon>
        <taxon>Pseudomonadota</taxon>
        <taxon>Alphaproteobacteria</taxon>
        <taxon>Rhodobacterales</taxon>
        <taxon>Roseobacteraceae</taxon>
        <taxon>Salipiger</taxon>
    </lineage>
</organism>
<name>A0A1G8QKE3_9RHOB</name>
<dbReference type="InterPro" id="IPR011050">
    <property type="entry name" value="Pectin_lyase_fold/virulence"/>
</dbReference>
<dbReference type="InterPro" id="IPR010221">
    <property type="entry name" value="VCBS_dom"/>
</dbReference>
<accession>A0A1G8QKE3</accession>
<dbReference type="NCBIfam" id="TIGR01965">
    <property type="entry name" value="VCBS_repeat"/>
    <property type="match status" value="1"/>
</dbReference>
<dbReference type="SUPFAM" id="SSF51126">
    <property type="entry name" value="Pectin lyase-like"/>
    <property type="match status" value="1"/>
</dbReference>
<evidence type="ECO:0000313" key="2">
    <source>
        <dbReference type="EMBL" id="SDJ05128.1"/>
    </source>
</evidence>
<feature type="coiled-coil region" evidence="1">
    <location>
        <begin position="469"/>
        <end position="496"/>
    </location>
</feature>
<keyword evidence="1" id="KW-0175">Coiled coil</keyword>